<dbReference type="GeneID" id="64221246"/>
<evidence type="ECO:0000313" key="2">
    <source>
        <dbReference type="Proteomes" id="UP000239833"/>
    </source>
</evidence>
<dbReference type="RefSeq" id="WP_155121096.1">
    <property type="nucleotide sequence ID" value="NZ_CP019655.1"/>
</dbReference>
<dbReference type="Proteomes" id="UP000239833">
    <property type="component" value="Chromosome"/>
</dbReference>
<name>A0A2L1TZV1_9BACL</name>
<dbReference type="AlphaFoldDB" id="A0A2L1TZV1"/>
<sequence length="47" mass="5660">MTQHKKTDEEAVSRFIEILHRQVRRNLKVTSVISNRTTLPFYINIFQ</sequence>
<gene>
    <name evidence="1" type="ORF">ERICIII_02035</name>
</gene>
<organism evidence="1 2">
    <name type="scientific">Paenibacillus larvae subsp. larvae</name>
    <dbReference type="NCBI Taxonomy" id="147375"/>
    <lineage>
        <taxon>Bacteria</taxon>
        <taxon>Bacillati</taxon>
        <taxon>Bacillota</taxon>
        <taxon>Bacilli</taxon>
        <taxon>Bacillales</taxon>
        <taxon>Paenibacillaceae</taxon>
        <taxon>Paenibacillus</taxon>
    </lineage>
</organism>
<proteinExistence type="predicted"/>
<accession>A0A2L1TZV1</accession>
<protein>
    <submittedName>
        <fullName evidence="1">Uncharacterized protein</fullName>
    </submittedName>
</protein>
<dbReference type="EMBL" id="CP019655">
    <property type="protein sequence ID" value="AVF26202.1"/>
    <property type="molecule type" value="Genomic_DNA"/>
</dbReference>
<evidence type="ECO:0000313" key="1">
    <source>
        <dbReference type="EMBL" id="AVF26202.1"/>
    </source>
</evidence>
<reference evidence="2" key="1">
    <citation type="submission" date="2017-02" db="EMBL/GenBank/DDBJ databases">
        <title>Delineation of Paenibacillus larvae strains originating from foulbrood outbreaks.</title>
        <authorList>
            <person name="Beims H."/>
            <person name="Bunk B."/>
            <person name="Sproeer C."/>
            <person name="Mohr K.I."/>
            <person name="Pradella S."/>
            <person name="Guenther G."/>
            <person name="Rohde M."/>
            <person name="von der Ohe W."/>
            <person name="Steinert M."/>
        </authorList>
    </citation>
    <scope>NUCLEOTIDE SEQUENCE [LARGE SCALE GENOMIC DNA]</scope>
    <source>
        <strain evidence="2">Eric_III</strain>
    </source>
</reference>